<evidence type="ECO:0000313" key="2">
    <source>
        <dbReference type="EMBL" id="EJK50073.1"/>
    </source>
</evidence>
<name>K0R935_THAOC</name>
<evidence type="ECO:0000313" key="3">
    <source>
        <dbReference type="Proteomes" id="UP000266841"/>
    </source>
</evidence>
<proteinExistence type="predicted"/>
<keyword evidence="1" id="KW-0812">Transmembrane</keyword>
<gene>
    <name evidence="2" type="ORF">THAOC_30994</name>
</gene>
<comment type="caution">
    <text evidence="2">The sequence shown here is derived from an EMBL/GenBank/DDBJ whole genome shotgun (WGS) entry which is preliminary data.</text>
</comment>
<organism evidence="2 3">
    <name type="scientific">Thalassiosira oceanica</name>
    <name type="common">Marine diatom</name>
    <dbReference type="NCBI Taxonomy" id="159749"/>
    <lineage>
        <taxon>Eukaryota</taxon>
        <taxon>Sar</taxon>
        <taxon>Stramenopiles</taxon>
        <taxon>Ochrophyta</taxon>
        <taxon>Bacillariophyta</taxon>
        <taxon>Coscinodiscophyceae</taxon>
        <taxon>Thalassiosirophycidae</taxon>
        <taxon>Thalassiosirales</taxon>
        <taxon>Thalassiosiraceae</taxon>
        <taxon>Thalassiosira</taxon>
    </lineage>
</organism>
<sequence length="320" mass="33952">MAIEVSRFGLLPRKAMYPGGGCVFGKSECSDETAWRSSGEMIGAPYRAHGGYCLLAGTMRDTLLGRCGSGDCSPTSLGCGSEYSSFVELDKGCSIENTKFGYCDSIGASSGPGFCAWSPEDCEDDVSYVWKFPAEECTGDKVMVGGCLAEEETPYCAISADGCGGNARYLKPQQLSRSTDYECFVGMSKVKPLGIESTLEDLKEATPVDDQSSPGLVLDSSKYGANGLKNSEPAASLSQDSESGGTSPSLIIGIALGCVLLVALLAMIMLQNLRNKRMRSARDAEFLKQESVATTEQEDYPPSDLQIVNDYSDVVSDIGA</sequence>
<evidence type="ECO:0000256" key="1">
    <source>
        <dbReference type="SAM" id="Phobius"/>
    </source>
</evidence>
<keyword evidence="3" id="KW-1185">Reference proteome</keyword>
<dbReference type="AlphaFoldDB" id="K0R935"/>
<keyword evidence="1" id="KW-0472">Membrane</keyword>
<dbReference type="EMBL" id="AGNL01044217">
    <property type="protein sequence ID" value="EJK50073.1"/>
    <property type="molecule type" value="Genomic_DNA"/>
</dbReference>
<reference evidence="2 3" key="1">
    <citation type="journal article" date="2012" name="Genome Biol.">
        <title>Genome and low-iron response of an oceanic diatom adapted to chronic iron limitation.</title>
        <authorList>
            <person name="Lommer M."/>
            <person name="Specht M."/>
            <person name="Roy A.S."/>
            <person name="Kraemer L."/>
            <person name="Andreson R."/>
            <person name="Gutowska M.A."/>
            <person name="Wolf J."/>
            <person name="Bergner S.V."/>
            <person name="Schilhabel M.B."/>
            <person name="Klostermeier U.C."/>
            <person name="Beiko R.G."/>
            <person name="Rosenstiel P."/>
            <person name="Hippler M."/>
            <person name="Laroche J."/>
        </authorList>
    </citation>
    <scope>NUCLEOTIDE SEQUENCE [LARGE SCALE GENOMIC DNA]</scope>
    <source>
        <strain evidence="2 3">CCMP1005</strain>
    </source>
</reference>
<dbReference type="OrthoDB" id="55266at2759"/>
<accession>K0R935</accession>
<keyword evidence="1" id="KW-1133">Transmembrane helix</keyword>
<feature type="transmembrane region" description="Helical" evidence="1">
    <location>
        <begin position="250"/>
        <end position="270"/>
    </location>
</feature>
<protein>
    <submittedName>
        <fullName evidence="2">Uncharacterized protein</fullName>
    </submittedName>
</protein>
<dbReference type="Proteomes" id="UP000266841">
    <property type="component" value="Unassembled WGS sequence"/>
</dbReference>